<dbReference type="GO" id="GO:0004930">
    <property type="term" value="F:G protein-coupled receptor activity"/>
    <property type="evidence" value="ECO:0007669"/>
    <property type="project" value="UniProtKB-KW"/>
</dbReference>
<proteinExistence type="predicted"/>
<keyword evidence="6 11" id="KW-0472">Membrane</keyword>
<reference evidence="14 15" key="1">
    <citation type="submission" date="2025-05" db="UniProtKB">
        <authorList>
            <consortium name="RefSeq"/>
        </authorList>
    </citation>
    <scope>IDENTIFICATION</scope>
</reference>
<dbReference type="Gene3D" id="1.20.1070.10">
    <property type="entry name" value="Rhodopsin 7-helix transmembrane proteins"/>
    <property type="match status" value="1"/>
</dbReference>
<dbReference type="GeneID" id="110087647"/>
<dbReference type="GO" id="GO:0005886">
    <property type="term" value="C:plasma membrane"/>
    <property type="evidence" value="ECO:0007669"/>
    <property type="project" value="UniProtKB-SubCell"/>
</dbReference>
<feature type="transmembrane region" description="Helical" evidence="11">
    <location>
        <begin position="177"/>
        <end position="201"/>
    </location>
</feature>
<evidence type="ECO:0000259" key="12">
    <source>
        <dbReference type="PROSITE" id="PS50262"/>
    </source>
</evidence>
<evidence type="ECO:0000256" key="3">
    <source>
        <dbReference type="ARBA" id="ARBA00022692"/>
    </source>
</evidence>
<keyword evidence="9" id="KW-0325">Glycoprotein</keyword>
<keyword evidence="4 11" id="KW-1133">Transmembrane helix</keyword>
<dbReference type="Pfam" id="PF00001">
    <property type="entry name" value="7tm_1"/>
    <property type="match status" value="1"/>
</dbReference>
<feature type="transmembrane region" description="Helical" evidence="11">
    <location>
        <begin position="221"/>
        <end position="248"/>
    </location>
</feature>
<evidence type="ECO:0000256" key="2">
    <source>
        <dbReference type="ARBA" id="ARBA00022475"/>
    </source>
</evidence>
<keyword evidence="10" id="KW-0807">Transducer</keyword>
<comment type="subcellular location">
    <subcellularLocation>
        <location evidence="1">Cell membrane</location>
        <topology evidence="1">Multi-pass membrane protein</topology>
    </subcellularLocation>
</comment>
<dbReference type="OrthoDB" id="9946711at2759"/>
<dbReference type="Proteomes" id="UP001652642">
    <property type="component" value="Chromosome 6"/>
</dbReference>
<evidence type="ECO:0000256" key="4">
    <source>
        <dbReference type="ARBA" id="ARBA00022989"/>
    </source>
</evidence>
<name>A0A6J0V3N0_9SAUR</name>
<dbReference type="PRINTS" id="PR00237">
    <property type="entry name" value="GPCRRHODOPSN"/>
</dbReference>
<dbReference type="RefSeq" id="XP_020665170.2">
    <property type="nucleotide sequence ID" value="XM_020809511.2"/>
</dbReference>
<dbReference type="AlphaFoldDB" id="A0A6J0V3N0"/>
<feature type="transmembrane region" description="Helical" evidence="11">
    <location>
        <begin position="93"/>
        <end position="113"/>
    </location>
</feature>
<evidence type="ECO:0000256" key="1">
    <source>
        <dbReference type="ARBA" id="ARBA00004651"/>
    </source>
</evidence>
<protein>
    <submittedName>
        <fullName evidence="14 15">G-protein coupled receptor 4-like</fullName>
    </submittedName>
</protein>
<evidence type="ECO:0000256" key="5">
    <source>
        <dbReference type="ARBA" id="ARBA00023040"/>
    </source>
</evidence>
<dbReference type="RefSeq" id="XP_020665169.2">
    <property type="nucleotide sequence ID" value="XM_020809510.2"/>
</dbReference>
<dbReference type="InterPro" id="IPR017452">
    <property type="entry name" value="GPCR_Rhodpsn_7TM"/>
</dbReference>
<evidence type="ECO:0000256" key="8">
    <source>
        <dbReference type="ARBA" id="ARBA00023170"/>
    </source>
</evidence>
<sequence>MNNTTHACQSMPYSTTKYFKLPVYAVVLVVGFPLSILALCALVRQMKRSVVLSVYIISLVLANLLQILTLPFWMYHSYHDHLWGLGKELCVVAILAFRTNFYAKNGFLCLIAMERYIGLVHPLRFHRLQTVAGAVKVSVIAWLLVMVLCAIGIGLQVNHPGQWHEHCLDGSEQNHHYAQFKVGIIGLAFFLPFFLMGFFYFRVLFELRKVVSLEKRTKRQIYGFISLIIATFFLLFTPYQVTLSYRFYREVMLSKSDSPALCNFLRNIFIYQQATLCLSTVGNILDPLLYILLVKDVRAELKETLSFRAPHIGNSHKSEEHRVSQYRTTEQM</sequence>
<dbReference type="InterPro" id="IPR000276">
    <property type="entry name" value="GPCR_Rhodpsn"/>
</dbReference>
<evidence type="ECO:0000256" key="9">
    <source>
        <dbReference type="ARBA" id="ARBA00023180"/>
    </source>
</evidence>
<evidence type="ECO:0000256" key="7">
    <source>
        <dbReference type="ARBA" id="ARBA00023157"/>
    </source>
</evidence>
<keyword evidence="8" id="KW-0675">Receptor</keyword>
<keyword evidence="13" id="KW-1185">Reference proteome</keyword>
<dbReference type="PANTHER" id="PTHR24234:SF9">
    <property type="entry name" value="G-PROTEIN COUPLED RECEPTOR 132-RELATED"/>
    <property type="match status" value="1"/>
</dbReference>
<dbReference type="SUPFAM" id="SSF81321">
    <property type="entry name" value="Family A G protein-coupled receptor-like"/>
    <property type="match status" value="1"/>
</dbReference>
<dbReference type="PANTHER" id="PTHR24234">
    <property type="entry name" value="LYSOPHOSPHATIDIC ACID RECEPTOR 5/SPHINGOSYLPHOSPHORYLCHOLINE RECEPTOR"/>
    <property type="match status" value="1"/>
</dbReference>
<keyword evidence="7" id="KW-1015">Disulfide bond</keyword>
<keyword evidence="2" id="KW-1003">Cell membrane</keyword>
<feature type="domain" description="G-protein coupled receptors family 1 profile" evidence="12">
    <location>
        <begin position="34"/>
        <end position="290"/>
    </location>
</feature>
<evidence type="ECO:0000256" key="6">
    <source>
        <dbReference type="ARBA" id="ARBA00023136"/>
    </source>
</evidence>
<organism evidence="13 14">
    <name type="scientific">Pogona vitticeps</name>
    <name type="common">central bearded dragon</name>
    <dbReference type="NCBI Taxonomy" id="103695"/>
    <lineage>
        <taxon>Eukaryota</taxon>
        <taxon>Metazoa</taxon>
        <taxon>Chordata</taxon>
        <taxon>Craniata</taxon>
        <taxon>Vertebrata</taxon>
        <taxon>Euteleostomi</taxon>
        <taxon>Lepidosauria</taxon>
        <taxon>Squamata</taxon>
        <taxon>Bifurcata</taxon>
        <taxon>Unidentata</taxon>
        <taxon>Episquamata</taxon>
        <taxon>Toxicofera</taxon>
        <taxon>Iguania</taxon>
        <taxon>Acrodonta</taxon>
        <taxon>Agamidae</taxon>
        <taxon>Amphibolurinae</taxon>
        <taxon>Pogona</taxon>
    </lineage>
</organism>
<keyword evidence="5" id="KW-0297">G-protein coupled receptor</keyword>
<keyword evidence="3 11" id="KW-0812">Transmembrane</keyword>
<evidence type="ECO:0000313" key="15">
    <source>
        <dbReference type="RefSeq" id="XP_020665170.2"/>
    </source>
</evidence>
<feature type="transmembrane region" description="Helical" evidence="11">
    <location>
        <begin position="21"/>
        <end position="43"/>
    </location>
</feature>
<evidence type="ECO:0000256" key="10">
    <source>
        <dbReference type="ARBA" id="ARBA00023224"/>
    </source>
</evidence>
<accession>A0A6J0V3N0</accession>
<gene>
    <name evidence="14 15" type="primary">LOC110087647</name>
</gene>
<dbReference type="PROSITE" id="PS50262">
    <property type="entry name" value="G_PROTEIN_RECEP_F1_2"/>
    <property type="match status" value="1"/>
</dbReference>
<feature type="transmembrane region" description="Helical" evidence="11">
    <location>
        <begin position="50"/>
        <end position="73"/>
    </location>
</feature>
<evidence type="ECO:0000256" key="11">
    <source>
        <dbReference type="SAM" id="Phobius"/>
    </source>
</evidence>
<evidence type="ECO:0000313" key="14">
    <source>
        <dbReference type="RefSeq" id="XP_020665169.2"/>
    </source>
</evidence>
<dbReference type="KEGG" id="pvt:110087647"/>
<evidence type="ECO:0000313" key="13">
    <source>
        <dbReference type="Proteomes" id="UP001652642"/>
    </source>
</evidence>
<feature type="transmembrane region" description="Helical" evidence="11">
    <location>
        <begin position="134"/>
        <end position="157"/>
    </location>
</feature>